<dbReference type="InterPro" id="IPR004358">
    <property type="entry name" value="Sig_transdc_His_kin-like_C"/>
</dbReference>
<dbReference type="GO" id="GO:0016301">
    <property type="term" value="F:kinase activity"/>
    <property type="evidence" value="ECO:0007669"/>
    <property type="project" value="UniProtKB-KW"/>
</dbReference>
<keyword evidence="4" id="KW-0808">Transferase</keyword>
<dbReference type="CDD" id="cd00156">
    <property type="entry name" value="REC"/>
    <property type="match status" value="1"/>
</dbReference>
<dbReference type="Proteomes" id="UP000644441">
    <property type="component" value="Unassembled WGS sequence"/>
</dbReference>
<dbReference type="InterPro" id="IPR036890">
    <property type="entry name" value="HATPase_C_sf"/>
</dbReference>
<dbReference type="SUPFAM" id="SSF52172">
    <property type="entry name" value="CheY-like"/>
    <property type="match status" value="1"/>
</dbReference>
<dbReference type="Pfam" id="PF00512">
    <property type="entry name" value="HisKA"/>
    <property type="match status" value="1"/>
</dbReference>
<evidence type="ECO:0000256" key="3">
    <source>
        <dbReference type="ARBA" id="ARBA00022553"/>
    </source>
</evidence>
<feature type="coiled-coil region" evidence="7">
    <location>
        <begin position="61"/>
        <end position="105"/>
    </location>
</feature>
<gene>
    <name evidence="10" type="ORF">ISO4_01306</name>
</gene>
<evidence type="ECO:0000256" key="5">
    <source>
        <dbReference type="ARBA" id="ARBA00022777"/>
    </source>
</evidence>
<evidence type="ECO:0000256" key="1">
    <source>
        <dbReference type="ARBA" id="ARBA00000085"/>
    </source>
</evidence>
<dbReference type="Gene3D" id="3.40.50.2300">
    <property type="match status" value="1"/>
</dbReference>
<keyword evidence="3 6" id="KW-0597">Phosphoprotein</keyword>
<dbReference type="PROSITE" id="PS50109">
    <property type="entry name" value="HIS_KIN"/>
    <property type="match status" value="1"/>
</dbReference>
<evidence type="ECO:0000256" key="4">
    <source>
        <dbReference type="ARBA" id="ARBA00022679"/>
    </source>
</evidence>
<keyword evidence="7" id="KW-0175">Coiled coil</keyword>
<dbReference type="InterPro" id="IPR005467">
    <property type="entry name" value="His_kinase_dom"/>
</dbReference>
<dbReference type="PROSITE" id="PS50110">
    <property type="entry name" value="RESPONSE_REGULATORY"/>
    <property type="match status" value="1"/>
</dbReference>
<feature type="domain" description="Response regulatory" evidence="9">
    <location>
        <begin position="347"/>
        <end position="469"/>
    </location>
</feature>
<comment type="catalytic activity">
    <reaction evidence="1">
        <text>ATP + protein L-histidine = ADP + protein N-phospho-L-histidine.</text>
        <dbReference type="EC" id="2.7.13.3"/>
    </reaction>
</comment>
<evidence type="ECO:0000256" key="2">
    <source>
        <dbReference type="ARBA" id="ARBA00012438"/>
    </source>
</evidence>
<protein>
    <recommendedName>
        <fullName evidence="2">histidine kinase</fullName>
        <ecNumber evidence="2">2.7.13.3</ecNumber>
    </recommendedName>
</protein>
<evidence type="ECO:0000313" key="10">
    <source>
        <dbReference type="EMBL" id="MBF5052704.1"/>
    </source>
</evidence>
<dbReference type="SMART" id="SM00387">
    <property type="entry name" value="HATPase_c"/>
    <property type="match status" value="1"/>
</dbReference>
<evidence type="ECO:0000256" key="7">
    <source>
        <dbReference type="SAM" id="Coils"/>
    </source>
</evidence>
<organism evidence="10 11">
    <name type="scientific">Alloalcanivorax venustensis ISO4</name>
    <dbReference type="NCBI Taxonomy" id="1177184"/>
    <lineage>
        <taxon>Bacteria</taxon>
        <taxon>Pseudomonadati</taxon>
        <taxon>Pseudomonadota</taxon>
        <taxon>Gammaproteobacteria</taxon>
        <taxon>Oceanospirillales</taxon>
        <taxon>Alcanivoracaceae</taxon>
        <taxon>Alloalcanivorax</taxon>
    </lineage>
</organism>
<evidence type="ECO:0000259" key="9">
    <source>
        <dbReference type="PROSITE" id="PS50110"/>
    </source>
</evidence>
<dbReference type="EC" id="2.7.13.3" evidence="2"/>
<dbReference type="PANTHER" id="PTHR43047">
    <property type="entry name" value="TWO-COMPONENT HISTIDINE PROTEIN KINASE"/>
    <property type="match status" value="1"/>
</dbReference>
<dbReference type="Pfam" id="PF00072">
    <property type="entry name" value="Response_reg"/>
    <property type="match status" value="1"/>
</dbReference>
<comment type="caution">
    <text evidence="10">The sequence shown here is derived from an EMBL/GenBank/DDBJ whole genome shotgun (WGS) entry which is preliminary data.</text>
</comment>
<dbReference type="PANTHER" id="PTHR43047:SF9">
    <property type="entry name" value="HISTIDINE KINASE"/>
    <property type="match status" value="1"/>
</dbReference>
<dbReference type="EMBL" id="ARXR01000008">
    <property type="protein sequence ID" value="MBF5052704.1"/>
    <property type="molecule type" value="Genomic_DNA"/>
</dbReference>
<dbReference type="InterPro" id="IPR003594">
    <property type="entry name" value="HATPase_dom"/>
</dbReference>
<dbReference type="InterPro" id="IPR001789">
    <property type="entry name" value="Sig_transdc_resp-reg_receiver"/>
</dbReference>
<dbReference type="Pfam" id="PF02518">
    <property type="entry name" value="HATPase_c"/>
    <property type="match status" value="1"/>
</dbReference>
<name>A0ABS0AFM9_9GAMM</name>
<dbReference type="InterPro" id="IPR036097">
    <property type="entry name" value="HisK_dim/P_sf"/>
</dbReference>
<sequence length="481" mass="53285">MAEDNAADGDSASPWDLHEARLMAENARLRRICDALIERVEESNMAPTAPYAAFQHSVVLAEQVRERTQALREANQQLLDEIEERRRVESRLREATEKAERANISKTKFVAAVSHDLMQPLNAARLFTSALQDQPDHNTQFMLSHIDTALLDLESLITTLADASKLDAGVVSAEPGVFPLRRLLDVLAEEYRQMAAAKGLRLRYVPSSAVVRSDPQLLSRVMRNLLSNAVRYTDRGSILLGCRRRGERVEVVVADTGIGIGDDQIGDIFQEFKRGARAVKYHERGLGLGLSIVEKISRILDHPLTVRSRENRGSRFALQLPLARLSAAEARAMEPAADAGRTLAGRRVWVVDNDRAICSGMRTLLEQWGCRVAAAESVQALAEHLDPRRDPADVLLMDYHLDPGGDNGMTVADALNRDRRRAGAEALPVIMLTADRGPYLKQRCARDGHTLIYKPVKPMKLKLALQHTLTRAPSTTGPATK</sequence>
<dbReference type="SMART" id="SM00388">
    <property type="entry name" value="HisKA"/>
    <property type="match status" value="1"/>
</dbReference>
<accession>A0ABS0AFM9</accession>
<evidence type="ECO:0000313" key="11">
    <source>
        <dbReference type="Proteomes" id="UP000644441"/>
    </source>
</evidence>
<evidence type="ECO:0000256" key="6">
    <source>
        <dbReference type="PROSITE-ProRule" id="PRU00169"/>
    </source>
</evidence>
<dbReference type="Gene3D" id="1.10.287.130">
    <property type="match status" value="1"/>
</dbReference>
<feature type="modified residue" description="4-aspartylphosphate" evidence="6">
    <location>
        <position position="398"/>
    </location>
</feature>
<dbReference type="CDD" id="cd00082">
    <property type="entry name" value="HisKA"/>
    <property type="match status" value="1"/>
</dbReference>
<dbReference type="SUPFAM" id="SSF55874">
    <property type="entry name" value="ATPase domain of HSP90 chaperone/DNA topoisomerase II/histidine kinase"/>
    <property type="match status" value="1"/>
</dbReference>
<dbReference type="Gene3D" id="3.30.565.10">
    <property type="entry name" value="Histidine kinase-like ATPase, C-terminal domain"/>
    <property type="match status" value="1"/>
</dbReference>
<dbReference type="NCBIfam" id="NF041832">
    <property type="entry name" value="near_NosP_CTERM"/>
    <property type="match status" value="1"/>
</dbReference>
<dbReference type="SUPFAM" id="SSF47384">
    <property type="entry name" value="Homodimeric domain of signal transducing histidine kinase"/>
    <property type="match status" value="1"/>
</dbReference>
<reference evidence="10 11" key="1">
    <citation type="submission" date="2012-09" db="EMBL/GenBank/DDBJ databases">
        <title>Genome Sequence of alkane-degrading Bacterium Alcanivorax venustensis ISO4.</title>
        <authorList>
            <person name="Lai Q."/>
            <person name="Shao Z."/>
        </authorList>
    </citation>
    <scope>NUCLEOTIDE SEQUENCE [LARGE SCALE GENOMIC DNA]</scope>
    <source>
        <strain evidence="10 11">ISO4</strain>
    </source>
</reference>
<dbReference type="InterPro" id="IPR011006">
    <property type="entry name" value="CheY-like_superfamily"/>
</dbReference>
<proteinExistence type="predicted"/>
<dbReference type="SMART" id="SM00448">
    <property type="entry name" value="REC"/>
    <property type="match status" value="1"/>
</dbReference>
<dbReference type="PRINTS" id="PR00344">
    <property type="entry name" value="BCTRLSENSOR"/>
</dbReference>
<feature type="domain" description="Histidine kinase" evidence="8">
    <location>
        <begin position="112"/>
        <end position="324"/>
    </location>
</feature>
<evidence type="ECO:0000259" key="8">
    <source>
        <dbReference type="PROSITE" id="PS50109"/>
    </source>
</evidence>
<dbReference type="RefSeq" id="WP_228547969.1">
    <property type="nucleotide sequence ID" value="NZ_ARXR01000008.1"/>
</dbReference>
<keyword evidence="5 10" id="KW-0418">Kinase</keyword>
<dbReference type="InterPro" id="IPR003661">
    <property type="entry name" value="HisK_dim/P_dom"/>
</dbReference>
<keyword evidence="11" id="KW-1185">Reference proteome</keyword>